<dbReference type="Gene3D" id="1.20.1630.10">
    <property type="entry name" value="Formate dehydrogenase/DMSO reductase domain"/>
    <property type="match status" value="1"/>
</dbReference>
<keyword evidence="5 7" id="KW-1133">Transmembrane helix</keyword>
<dbReference type="InterPro" id="IPR005614">
    <property type="entry name" value="NrfD-like"/>
</dbReference>
<dbReference type="GO" id="GO:0005886">
    <property type="term" value="C:plasma membrane"/>
    <property type="evidence" value="ECO:0007669"/>
    <property type="project" value="UniProtKB-SubCell"/>
</dbReference>
<evidence type="ECO:0000313" key="8">
    <source>
        <dbReference type="EMBL" id="OGL52539.1"/>
    </source>
</evidence>
<feature type="transmembrane region" description="Helical" evidence="7">
    <location>
        <begin position="53"/>
        <end position="71"/>
    </location>
</feature>
<dbReference type="InterPro" id="IPR052049">
    <property type="entry name" value="Electron_transfer_protein"/>
</dbReference>
<evidence type="ECO:0000256" key="1">
    <source>
        <dbReference type="ARBA" id="ARBA00004651"/>
    </source>
</evidence>
<evidence type="ECO:0000256" key="3">
    <source>
        <dbReference type="ARBA" id="ARBA00022475"/>
    </source>
</evidence>
<feature type="transmembrane region" description="Helical" evidence="7">
    <location>
        <begin position="238"/>
        <end position="264"/>
    </location>
</feature>
<feature type="transmembrane region" description="Helical" evidence="7">
    <location>
        <begin position="156"/>
        <end position="179"/>
    </location>
</feature>
<feature type="transmembrane region" description="Helical" evidence="7">
    <location>
        <begin position="123"/>
        <end position="144"/>
    </location>
</feature>
<keyword evidence="3" id="KW-1003">Cell membrane</keyword>
<feature type="transmembrane region" description="Helical" evidence="7">
    <location>
        <begin position="15"/>
        <end position="41"/>
    </location>
</feature>
<sequence>MDVNVVYNTPYEMPLGYLIATYFYLTGLSAGSFVISVIATIGGKVEYKPFGKIGAVIAPILLMLAPLTLIIDLEQPFRFWHLFLYLNMKSPITYGTFLLSAYPINGIIYAWYLFTGRDKTAKILGIIGIPLALATHGYTGFILALGKGRALWSTALMPTLFIVSAMVSGISLVILLAMIRNTYFQKDKTPAEVEKDDELIRSLAKFLAAFIIADLFLVFNDILVLLTSTEEALRVAKLILFGEFAGEFLLVEIFFGGLVPLFIIFNSKLNKYKRNIVVALVLTLIGVYSMRVVVVIAGQSLPLH</sequence>
<organism evidence="8 9">
    <name type="scientific">Candidatus Schekmanbacteria bacterium RIFCSPLOWO2_12_FULL_38_15</name>
    <dbReference type="NCBI Taxonomy" id="1817883"/>
    <lineage>
        <taxon>Bacteria</taxon>
        <taxon>Candidatus Schekmaniibacteriota</taxon>
    </lineage>
</organism>
<gene>
    <name evidence="8" type="ORF">A3G31_11195</name>
</gene>
<keyword evidence="4 7" id="KW-0812">Transmembrane</keyword>
<dbReference type="PANTHER" id="PTHR34856:SF2">
    <property type="entry name" value="PROTEIN NRFD"/>
    <property type="match status" value="1"/>
</dbReference>
<feature type="transmembrane region" description="Helical" evidence="7">
    <location>
        <begin position="206"/>
        <end position="226"/>
    </location>
</feature>
<comment type="similarity">
    <text evidence="2">Belongs to the NrfD family.</text>
</comment>
<comment type="caution">
    <text evidence="8">The sequence shown here is derived from an EMBL/GenBank/DDBJ whole genome shotgun (WGS) entry which is preliminary data.</text>
</comment>
<evidence type="ECO:0000256" key="7">
    <source>
        <dbReference type="SAM" id="Phobius"/>
    </source>
</evidence>
<evidence type="ECO:0000256" key="2">
    <source>
        <dbReference type="ARBA" id="ARBA00008929"/>
    </source>
</evidence>
<reference evidence="8 9" key="1">
    <citation type="journal article" date="2016" name="Nat. Commun.">
        <title>Thousands of microbial genomes shed light on interconnected biogeochemical processes in an aquifer system.</title>
        <authorList>
            <person name="Anantharaman K."/>
            <person name="Brown C.T."/>
            <person name="Hug L.A."/>
            <person name="Sharon I."/>
            <person name="Castelle C.J."/>
            <person name="Probst A.J."/>
            <person name="Thomas B.C."/>
            <person name="Singh A."/>
            <person name="Wilkins M.J."/>
            <person name="Karaoz U."/>
            <person name="Brodie E.L."/>
            <person name="Williams K.H."/>
            <person name="Hubbard S.S."/>
            <person name="Banfield J.F."/>
        </authorList>
    </citation>
    <scope>NUCLEOTIDE SEQUENCE [LARGE SCALE GENOMIC DNA]</scope>
</reference>
<accession>A0A1F7SFK1</accession>
<comment type="subcellular location">
    <subcellularLocation>
        <location evidence="1">Cell membrane</location>
        <topology evidence="1">Multi-pass membrane protein</topology>
    </subcellularLocation>
</comment>
<proteinExistence type="inferred from homology"/>
<name>A0A1F7SFK1_9BACT</name>
<keyword evidence="6 7" id="KW-0472">Membrane</keyword>
<protein>
    <submittedName>
        <fullName evidence="8">Uncharacterized protein</fullName>
    </submittedName>
</protein>
<evidence type="ECO:0000256" key="5">
    <source>
        <dbReference type="ARBA" id="ARBA00022989"/>
    </source>
</evidence>
<feature type="transmembrane region" description="Helical" evidence="7">
    <location>
        <begin position="276"/>
        <end position="298"/>
    </location>
</feature>
<dbReference type="Pfam" id="PF03916">
    <property type="entry name" value="NrfD"/>
    <property type="match status" value="1"/>
</dbReference>
<dbReference type="EMBL" id="MGDI01000031">
    <property type="protein sequence ID" value="OGL52539.1"/>
    <property type="molecule type" value="Genomic_DNA"/>
</dbReference>
<evidence type="ECO:0000313" key="9">
    <source>
        <dbReference type="Proteomes" id="UP000178082"/>
    </source>
</evidence>
<dbReference type="AlphaFoldDB" id="A0A1F7SFK1"/>
<evidence type="ECO:0000256" key="6">
    <source>
        <dbReference type="ARBA" id="ARBA00023136"/>
    </source>
</evidence>
<dbReference type="Proteomes" id="UP000178082">
    <property type="component" value="Unassembled WGS sequence"/>
</dbReference>
<evidence type="ECO:0000256" key="4">
    <source>
        <dbReference type="ARBA" id="ARBA00022692"/>
    </source>
</evidence>
<feature type="transmembrane region" description="Helical" evidence="7">
    <location>
        <begin position="91"/>
        <end position="111"/>
    </location>
</feature>
<dbReference type="STRING" id="1817883.A3G31_11195"/>
<dbReference type="PANTHER" id="PTHR34856">
    <property type="entry name" value="PROTEIN NRFD"/>
    <property type="match status" value="1"/>
</dbReference>